<sequence length="146" mass="17887">MLIKIREFFISNFNIKIYGIIYKNNIYYLNGIYSFIPFYIIKFIIKFFHIFIIYMKDNIFYSTKSDNLTISILPLILKFEINEIELKFILKYYNSCIPINFFISHNKFNVQNSILNIKYLKKQKMHEKLLTFTTFNNKMIYELFLD</sequence>
<name>A0A6C0H8H1_9ZZZZ</name>
<evidence type="ECO:0000256" key="1">
    <source>
        <dbReference type="SAM" id="Phobius"/>
    </source>
</evidence>
<keyword evidence="1" id="KW-0812">Transmembrane</keyword>
<proteinExistence type="predicted"/>
<evidence type="ECO:0000313" key="2">
    <source>
        <dbReference type="EMBL" id="QHT76660.1"/>
    </source>
</evidence>
<dbReference type="EMBL" id="MN739899">
    <property type="protein sequence ID" value="QHT76660.1"/>
    <property type="molecule type" value="Genomic_DNA"/>
</dbReference>
<reference evidence="2" key="1">
    <citation type="journal article" date="2020" name="Nature">
        <title>Giant virus diversity and host interactions through global metagenomics.</title>
        <authorList>
            <person name="Schulz F."/>
            <person name="Roux S."/>
            <person name="Paez-Espino D."/>
            <person name="Jungbluth S."/>
            <person name="Walsh D.A."/>
            <person name="Denef V.J."/>
            <person name="McMahon K.D."/>
            <person name="Konstantinidis K.T."/>
            <person name="Eloe-Fadrosh E.A."/>
            <person name="Kyrpides N.C."/>
            <person name="Woyke T."/>
        </authorList>
    </citation>
    <scope>NUCLEOTIDE SEQUENCE</scope>
    <source>
        <strain evidence="2">GVMAG-M-3300023179-82</strain>
    </source>
</reference>
<dbReference type="AlphaFoldDB" id="A0A6C0H8H1"/>
<keyword evidence="1" id="KW-0472">Membrane</keyword>
<keyword evidence="1" id="KW-1133">Transmembrane helix</keyword>
<accession>A0A6C0H8H1</accession>
<organism evidence="2">
    <name type="scientific">viral metagenome</name>
    <dbReference type="NCBI Taxonomy" id="1070528"/>
    <lineage>
        <taxon>unclassified sequences</taxon>
        <taxon>metagenomes</taxon>
        <taxon>organismal metagenomes</taxon>
    </lineage>
</organism>
<protein>
    <submittedName>
        <fullName evidence="2">Uncharacterized protein</fullName>
    </submittedName>
</protein>
<feature type="transmembrane region" description="Helical" evidence="1">
    <location>
        <begin position="32"/>
        <end position="54"/>
    </location>
</feature>